<gene>
    <name evidence="3" type="ORF">ROLI_010660</name>
</gene>
<protein>
    <recommendedName>
        <fullName evidence="2">DUF7678 domain-containing protein</fullName>
    </recommendedName>
</protein>
<name>A0ABZ2BPR0_9RHOB</name>
<dbReference type="RefSeq" id="WP_187429268.1">
    <property type="nucleotide sequence ID" value="NZ_CP143423.1"/>
</dbReference>
<keyword evidence="4" id="KW-1185">Reference proteome</keyword>
<feature type="region of interest" description="Disordered" evidence="1">
    <location>
        <begin position="174"/>
        <end position="199"/>
    </location>
</feature>
<organism evidence="3 4">
    <name type="scientific">Roseobacter fucihabitans</name>
    <dbReference type="NCBI Taxonomy" id="1537242"/>
    <lineage>
        <taxon>Bacteria</taxon>
        <taxon>Pseudomonadati</taxon>
        <taxon>Pseudomonadota</taxon>
        <taxon>Alphaproteobacteria</taxon>
        <taxon>Rhodobacterales</taxon>
        <taxon>Roseobacteraceae</taxon>
        <taxon>Roseobacter</taxon>
    </lineage>
</organism>
<dbReference type="Proteomes" id="UP001318682">
    <property type="component" value="Chromosome"/>
</dbReference>
<evidence type="ECO:0000259" key="2">
    <source>
        <dbReference type="Pfam" id="PF24726"/>
    </source>
</evidence>
<sequence length="199" mass="22443">MADKKPEKIEFRKNQTSDKITFRNTKIEDRQITNPDGSPLRDKNNAQFKPKPPQGVTRPAPNLAPPGMSGIKTGLRQSPQQPQRQAEPSTQAGISINGDQRDKSQWIDGKILTMKGYEFQAKMSDEQSKLGIDGGKISKLDVRKDGDLVMRYDRGWDKDPQTPEQKEALQRIRNGLDDSPQKQFKGFDKGADKDHGLDR</sequence>
<feature type="region of interest" description="Disordered" evidence="1">
    <location>
        <begin position="1"/>
        <end position="102"/>
    </location>
</feature>
<dbReference type="InterPro" id="IPR056095">
    <property type="entry name" value="DUF7678"/>
</dbReference>
<evidence type="ECO:0000256" key="1">
    <source>
        <dbReference type="SAM" id="MobiDB-lite"/>
    </source>
</evidence>
<evidence type="ECO:0000313" key="4">
    <source>
        <dbReference type="Proteomes" id="UP001318682"/>
    </source>
</evidence>
<reference evidence="4" key="2">
    <citation type="submission" date="2024-01" db="EMBL/GenBank/DDBJ databases">
        <title>Roseobacter fucihabitans sp. nov., isolated from the brown alga Fucus spiralis.</title>
        <authorList>
            <person name="Hahnke S."/>
            <person name="Berger M."/>
            <person name="Schlingloff A."/>
            <person name="Athale I."/>
            <person name="Neumann-Schaal M."/>
            <person name="Adenaya A."/>
            <person name="Poehlein A."/>
            <person name="Daniel R."/>
            <person name="Pertersen J."/>
            <person name="Brinkhoff T."/>
        </authorList>
    </citation>
    <scope>NUCLEOTIDE SEQUENCE [LARGE SCALE GENOMIC DNA]</scope>
    <source>
        <strain evidence="4">B14</strain>
    </source>
</reference>
<proteinExistence type="predicted"/>
<feature type="domain" description="DUF7678" evidence="2">
    <location>
        <begin position="106"/>
        <end position="176"/>
    </location>
</feature>
<reference evidence="3 4" key="1">
    <citation type="submission" date="2015-07" db="EMBL/GenBank/DDBJ databases">
        <authorList>
            <person name="Voget S."/>
            <person name="Dogs M."/>
            <person name="Brinkhoff T.H."/>
            <person name="Daniel R."/>
        </authorList>
    </citation>
    <scope>NUCLEOTIDE SEQUENCE [LARGE SCALE GENOMIC DNA]</scope>
    <source>
        <strain evidence="3 4">B14</strain>
    </source>
</reference>
<accession>A0ABZ2BPR0</accession>
<dbReference type="EMBL" id="CP143423">
    <property type="protein sequence ID" value="WVX47989.1"/>
    <property type="molecule type" value="Genomic_DNA"/>
</dbReference>
<dbReference type="Pfam" id="PF24726">
    <property type="entry name" value="DUF7678"/>
    <property type="match status" value="1"/>
</dbReference>
<feature type="compositionally biased region" description="Polar residues" evidence="1">
    <location>
        <begin position="75"/>
        <end position="98"/>
    </location>
</feature>
<evidence type="ECO:0000313" key="3">
    <source>
        <dbReference type="EMBL" id="WVX47989.1"/>
    </source>
</evidence>
<feature type="compositionally biased region" description="Basic and acidic residues" evidence="1">
    <location>
        <begin position="1"/>
        <end position="16"/>
    </location>
</feature>